<feature type="region of interest" description="Disordered" evidence="1">
    <location>
        <begin position="1"/>
        <end position="141"/>
    </location>
</feature>
<gene>
    <name evidence="2" type="ORF">CDV36_001956</name>
</gene>
<organism evidence="2 3">
    <name type="scientific">Fusarium kuroshium</name>
    <dbReference type="NCBI Taxonomy" id="2010991"/>
    <lineage>
        <taxon>Eukaryota</taxon>
        <taxon>Fungi</taxon>
        <taxon>Dikarya</taxon>
        <taxon>Ascomycota</taxon>
        <taxon>Pezizomycotina</taxon>
        <taxon>Sordariomycetes</taxon>
        <taxon>Hypocreomycetidae</taxon>
        <taxon>Hypocreales</taxon>
        <taxon>Nectriaceae</taxon>
        <taxon>Fusarium</taxon>
        <taxon>Fusarium solani species complex</taxon>
    </lineage>
</organism>
<dbReference type="AlphaFoldDB" id="A0A3M2SLC1"/>
<sequence length="141" mass="15836">MSRRAPTPEFRDRNPAETELHRTENKATEKATGDIPADHDPDQIDDDDDANDQPQLPPQPLPVDPTANQQDGDSVSAEPHETSLHTGTYPQRSTHVDEHDRERKNQAESDPSNSHYENAKRYVSCAHESTPLDPHDSSKRP</sequence>
<evidence type="ECO:0000313" key="3">
    <source>
        <dbReference type="Proteomes" id="UP000277212"/>
    </source>
</evidence>
<comment type="caution">
    <text evidence="2">The sequence shown here is derived from an EMBL/GenBank/DDBJ whole genome shotgun (WGS) entry which is preliminary data.</text>
</comment>
<name>A0A3M2SLC1_9HYPO</name>
<keyword evidence="3" id="KW-1185">Reference proteome</keyword>
<reference evidence="2 3" key="1">
    <citation type="submission" date="2017-06" db="EMBL/GenBank/DDBJ databases">
        <title>Comparative genomic analysis of Ambrosia Fusariam Clade fungi.</title>
        <authorList>
            <person name="Stajich J.E."/>
            <person name="Carrillo J."/>
            <person name="Kijimoto T."/>
            <person name="Eskalen A."/>
            <person name="O'Donnell K."/>
            <person name="Kasson M."/>
        </authorList>
    </citation>
    <scope>NUCLEOTIDE SEQUENCE [LARGE SCALE GENOMIC DNA]</scope>
    <source>
        <strain evidence="2">UCR3666</strain>
    </source>
</reference>
<evidence type="ECO:0000256" key="1">
    <source>
        <dbReference type="SAM" id="MobiDB-lite"/>
    </source>
</evidence>
<accession>A0A3M2SLC1</accession>
<proteinExistence type="predicted"/>
<feature type="compositionally biased region" description="Polar residues" evidence="1">
    <location>
        <begin position="84"/>
        <end position="93"/>
    </location>
</feature>
<dbReference type="Proteomes" id="UP000277212">
    <property type="component" value="Unassembled WGS sequence"/>
</dbReference>
<evidence type="ECO:0000313" key="2">
    <source>
        <dbReference type="EMBL" id="RMJ18363.1"/>
    </source>
</evidence>
<feature type="compositionally biased region" description="Basic and acidic residues" evidence="1">
    <location>
        <begin position="9"/>
        <end position="42"/>
    </location>
</feature>
<dbReference type="EMBL" id="NKUJ01000020">
    <property type="protein sequence ID" value="RMJ18363.1"/>
    <property type="molecule type" value="Genomic_DNA"/>
</dbReference>
<protein>
    <submittedName>
        <fullName evidence="2">Uncharacterized protein</fullName>
    </submittedName>
</protein>
<feature type="compositionally biased region" description="Basic and acidic residues" evidence="1">
    <location>
        <begin position="94"/>
        <end position="107"/>
    </location>
</feature>